<comment type="caution">
    <text evidence="1">The sequence shown here is derived from an EMBL/GenBank/DDBJ whole genome shotgun (WGS) entry which is preliminary data.</text>
</comment>
<gene>
    <name evidence="1" type="ORF">L6164_024228</name>
</gene>
<organism evidence="1 2">
    <name type="scientific">Bauhinia variegata</name>
    <name type="common">Purple orchid tree</name>
    <name type="synonym">Phanera variegata</name>
    <dbReference type="NCBI Taxonomy" id="167791"/>
    <lineage>
        <taxon>Eukaryota</taxon>
        <taxon>Viridiplantae</taxon>
        <taxon>Streptophyta</taxon>
        <taxon>Embryophyta</taxon>
        <taxon>Tracheophyta</taxon>
        <taxon>Spermatophyta</taxon>
        <taxon>Magnoliopsida</taxon>
        <taxon>eudicotyledons</taxon>
        <taxon>Gunneridae</taxon>
        <taxon>Pentapetalae</taxon>
        <taxon>rosids</taxon>
        <taxon>fabids</taxon>
        <taxon>Fabales</taxon>
        <taxon>Fabaceae</taxon>
        <taxon>Cercidoideae</taxon>
        <taxon>Cercideae</taxon>
        <taxon>Bauhiniinae</taxon>
        <taxon>Bauhinia</taxon>
    </lineage>
</organism>
<accession>A0ACB9LWN1</accession>
<dbReference type="EMBL" id="CM039435">
    <property type="protein sequence ID" value="KAI4316229.1"/>
    <property type="molecule type" value="Genomic_DNA"/>
</dbReference>
<dbReference type="Proteomes" id="UP000828941">
    <property type="component" value="Chromosome 10"/>
</dbReference>
<evidence type="ECO:0000313" key="2">
    <source>
        <dbReference type="Proteomes" id="UP000828941"/>
    </source>
</evidence>
<sequence length="85" mass="9438">MAQEKIANGVGRKRPYLLLLKLVSSFSRRSQSSAYPSACISIQVCPIPSSILMYKGIYAIVDWSAVTAVQLRKSGCPKFYVLLLR</sequence>
<reference evidence="1 2" key="1">
    <citation type="journal article" date="2022" name="DNA Res.">
        <title>Chromosomal-level genome assembly of the orchid tree Bauhinia variegata (Leguminosae; Cercidoideae) supports the allotetraploid origin hypothesis of Bauhinia.</title>
        <authorList>
            <person name="Zhong Y."/>
            <person name="Chen Y."/>
            <person name="Zheng D."/>
            <person name="Pang J."/>
            <person name="Liu Y."/>
            <person name="Luo S."/>
            <person name="Meng S."/>
            <person name="Qian L."/>
            <person name="Wei D."/>
            <person name="Dai S."/>
            <person name="Zhou R."/>
        </authorList>
    </citation>
    <scope>NUCLEOTIDE SEQUENCE [LARGE SCALE GENOMIC DNA]</scope>
    <source>
        <strain evidence="1">BV-YZ2020</strain>
    </source>
</reference>
<name>A0ACB9LWN1_BAUVA</name>
<proteinExistence type="predicted"/>
<protein>
    <submittedName>
        <fullName evidence="1">Uncharacterized protein</fullName>
    </submittedName>
</protein>
<evidence type="ECO:0000313" key="1">
    <source>
        <dbReference type="EMBL" id="KAI4316229.1"/>
    </source>
</evidence>
<keyword evidence="2" id="KW-1185">Reference proteome</keyword>